<evidence type="ECO:0000256" key="5">
    <source>
        <dbReference type="ARBA" id="ARBA00007739"/>
    </source>
</evidence>
<gene>
    <name evidence="31" type="ORF">O1U_0137</name>
</gene>
<reference evidence="31 32" key="1">
    <citation type="journal article" date="2014" name="Environ. Microbiol.">
        <title>Genomic signatures of obligate host dependence in the luminous bacterial symbiont of a vertebrate.</title>
        <authorList>
            <person name="Hendry T.A."/>
            <person name="de Wet J.R."/>
            <person name="Dunlap P.V."/>
        </authorList>
    </citation>
    <scope>NUCLEOTIDE SEQUENCE [LARGE SCALE GENOMIC DNA]</scope>
    <source>
        <strain evidence="31 32">Akat1</strain>
    </source>
</reference>
<dbReference type="GO" id="GO:0046677">
    <property type="term" value="P:response to antibiotic"/>
    <property type="evidence" value="ECO:0007669"/>
    <property type="project" value="UniProtKB-KW"/>
</dbReference>
<dbReference type="InterPro" id="IPR036950">
    <property type="entry name" value="PBP_transglycosylase"/>
</dbReference>
<evidence type="ECO:0000256" key="7">
    <source>
        <dbReference type="ARBA" id="ARBA00018638"/>
    </source>
</evidence>
<name>S3DKM6_9GAMM</name>
<keyword evidence="13" id="KW-0808">Transferase</keyword>
<dbReference type="GO" id="GO:0008658">
    <property type="term" value="F:penicillin binding"/>
    <property type="evidence" value="ECO:0007669"/>
    <property type="project" value="InterPro"/>
</dbReference>
<evidence type="ECO:0000256" key="21">
    <source>
        <dbReference type="ARBA" id="ARBA00023251"/>
    </source>
</evidence>
<protein>
    <recommendedName>
        <fullName evidence="7">Penicillin-binding protein 1A</fullName>
        <ecNumber evidence="25">2.4.99.28</ecNumber>
        <ecNumber evidence="6">3.4.16.4</ecNumber>
    </recommendedName>
</protein>
<keyword evidence="15" id="KW-0378">Hydrolase</keyword>
<dbReference type="UniPathway" id="UPA00219"/>
<dbReference type="EC" id="3.4.16.4" evidence="6"/>
<dbReference type="InterPro" id="IPR012338">
    <property type="entry name" value="Beta-lactam/transpept-like"/>
</dbReference>
<evidence type="ECO:0000256" key="24">
    <source>
        <dbReference type="ARBA" id="ARBA00034000"/>
    </source>
</evidence>
<evidence type="ECO:0000256" key="22">
    <source>
        <dbReference type="ARBA" id="ARBA00023268"/>
    </source>
</evidence>
<dbReference type="GO" id="GO:0005886">
    <property type="term" value="C:plasma membrane"/>
    <property type="evidence" value="ECO:0007669"/>
    <property type="project" value="UniProtKB-SubCell"/>
</dbReference>
<dbReference type="GO" id="GO:0030288">
    <property type="term" value="C:outer membrane-bounded periplasmic space"/>
    <property type="evidence" value="ECO:0007669"/>
    <property type="project" value="TreeGrafter"/>
</dbReference>
<comment type="caution">
    <text evidence="31">The sequence shown here is derived from an EMBL/GenBank/DDBJ whole genome shotgun (WGS) entry which is preliminary data.</text>
</comment>
<evidence type="ECO:0000259" key="28">
    <source>
        <dbReference type="Pfam" id="PF00905"/>
    </source>
</evidence>
<dbReference type="InterPro" id="IPR050396">
    <property type="entry name" value="Glycosyltr_51/Transpeptidase"/>
</dbReference>
<comment type="subcellular location">
    <subcellularLocation>
        <location evidence="2">Cell inner membrane</location>
        <topology evidence="2">Single-pass type II membrane protein</topology>
    </subcellularLocation>
</comment>
<dbReference type="Proteomes" id="UP000053688">
    <property type="component" value="Unassembled WGS sequence"/>
</dbReference>
<dbReference type="AlphaFoldDB" id="S3DKM6"/>
<evidence type="ECO:0000256" key="8">
    <source>
        <dbReference type="ARBA" id="ARBA00022475"/>
    </source>
</evidence>
<keyword evidence="10" id="KW-0121">Carboxypeptidase</keyword>
<keyword evidence="9" id="KW-0997">Cell inner membrane</keyword>
<dbReference type="GO" id="GO:0008955">
    <property type="term" value="F:peptidoglycan glycosyltransferase activity"/>
    <property type="evidence" value="ECO:0007669"/>
    <property type="project" value="UniProtKB-EC"/>
</dbReference>
<evidence type="ECO:0000256" key="17">
    <source>
        <dbReference type="ARBA" id="ARBA00022968"/>
    </source>
</evidence>
<dbReference type="Pfam" id="PF00905">
    <property type="entry name" value="Transpeptidase"/>
    <property type="match status" value="1"/>
</dbReference>
<feature type="domain" description="Glycosyl transferase family 51" evidence="29">
    <location>
        <begin position="34"/>
        <end position="209"/>
    </location>
</feature>
<feature type="domain" description="Penicillin-binding protein transpeptidase" evidence="28">
    <location>
        <begin position="418"/>
        <end position="671"/>
    </location>
</feature>
<comment type="similarity">
    <text evidence="5">In the N-terminal section; belongs to the glycosyltransferase 51 family.</text>
</comment>
<comment type="function">
    <text evidence="1">Cell wall formation. Synthesis of cross-linked peptidoglycan from the lipid intermediates. The enzyme has a penicillin-insensitive transglycosylase N-terminal domain (formation of linear glycan strands) and a penicillin-sensitive transpeptidase C-terminal domain (cross-linking of the peptide subunits).</text>
</comment>
<dbReference type="EC" id="2.4.99.28" evidence="25"/>
<dbReference type="Gene3D" id="3.40.710.10">
    <property type="entry name" value="DD-peptidase/beta-lactamase superfamily"/>
    <property type="match status" value="2"/>
</dbReference>
<evidence type="ECO:0000313" key="31">
    <source>
        <dbReference type="EMBL" id="EPE37679.1"/>
    </source>
</evidence>
<keyword evidence="8" id="KW-1003">Cell membrane</keyword>
<evidence type="ECO:0000256" key="3">
    <source>
        <dbReference type="ARBA" id="ARBA00004752"/>
    </source>
</evidence>
<comment type="catalytic activity">
    <reaction evidence="26">
        <text>[GlcNAc-(1-&gt;4)-Mur2Ac(oyl-L-Ala-gamma-D-Glu-L-Lys-D-Ala-D-Ala)](n)-di-trans,octa-cis-undecaprenyl diphosphate + beta-D-GlcNAc-(1-&gt;4)-Mur2Ac(oyl-L-Ala-gamma-D-Glu-L-Lys-D-Ala-D-Ala)-di-trans,octa-cis-undecaprenyl diphosphate = [GlcNAc-(1-&gt;4)-Mur2Ac(oyl-L-Ala-gamma-D-Glu-L-Lys-D-Ala-D-Ala)](n+1)-di-trans,octa-cis-undecaprenyl diphosphate + di-trans,octa-cis-undecaprenyl diphosphate + H(+)</text>
        <dbReference type="Rhea" id="RHEA:23708"/>
        <dbReference type="Rhea" id="RHEA-COMP:9602"/>
        <dbReference type="Rhea" id="RHEA-COMP:9603"/>
        <dbReference type="ChEBI" id="CHEBI:15378"/>
        <dbReference type="ChEBI" id="CHEBI:58405"/>
        <dbReference type="ChEBI" id="CHEBI:60033"/>
        <dbReference type="ChEBI" id="CHEBI:78435"/>
        <dbReference type="EC" id="2.4.99.28"/>
    </reaction>
</comment>
<evidence type="ECO:0000256" key="1">
    <source>
        <dbReference type="ARBA" id="ARBA00002624"/>
    </source>
</evidence>
<keyword evidence="18" id="KW-0573">Peptidoglycan synthesis</keyword>
<evidence type="ECO:0000256" key="10">
    <source>
        <dbReference type="ARBA" id="ARBA00022645"/>
    </source>
</evidence>
<dbReference type="PATRIC" id="fig|1236703.3.peg.125"/>
<keyword evidence="11" id="KW-0645">Protease</keyword>
<keyword evidence="23" id="KW-0961">Cell wall biogenesis/degradation</keyword>
<evidence type="ECO:0000256" key="25">
    <source>
        <dbReference type="ARBA" id="ARBA00044770"/>
    </source>
</evidence>
<dbReference type="Pfam" id="PF17092">
    <property type="entry name" value="PCB_OB"/>
    <property type="match status" value="1"/>
</dbReference>
<dbReference type="Gene3D" id="1.10.3810.10">
    <property type="entry name" value="Biosynthetic peptidoglycan transglycosylase-like"/>
    <property type="match status" value="1"/>
</dbReference>
<evidence type="ECO:0000259" key="29">
    <source>
        <dbReference type="Pfam" id="PF00912"/>
    </source>
</evidence>
<comment type="pathway">
    <text evidence="3">Cell wall biogenesis; peptidoglycan biosynthesis.</text>
</comment>
<comment type="pathway">
    <text evidence="27">Glycan biosynthesis.</text>
</comment>
<evidence type="ECO:0000256" key="14">
    <source>
        <dbReference type="ARBA" id="ARBA00022692"/>
    </source>
</evidence>
<dbReference type="InterPro" id="IPR023346">
    <property type="entry name" value="Lysozyme-like_dom_sf"/>
</dbReference>
<dbReference type="GO" id="GO:0009252">
    <property type="term" value="P:peptidoglycan biosynthetic process"/>
    <property type="evidence" value="ECO:0007669"/>
    <property type="project" value="UniProtKB-UniPathway"/>
</dbReference>
<keyword evidence="12" id="KW-0328">Glycosyltransferase</keyword>
<keyword evidence="20" id="KW-0472">Membrane</keyword>
<dbReference type="NCBIfam" id="TIGR02074">
    <property type="entry name" value="PBP_1a_fam"/>
    <property type="match status" value="1"/>
</dbReference>
<keyword evidence="32" id="KW-1185">Reference proteome</keyword>
<evidence type="ECO:0000256" key="9">
    <source>
        <dbReference type="ARBA" id="ARBA00022519"/>
    </source>
</evidence>
<evidence type="ECO:0000256" key="12">
    <source>
        <dbReference type="ARBA" id="ARBA00022676"/>
    </source>
</evidence>
<evidence type="ECO:0000313" key="32">
    <source>
        <dbReference type="Proteomes" id="UP000053688"/>
    </source>
</evidence>
<evidence type="ECO:0000256" key="11">
    <source>
        <dbReference type="ARBA" id="ARBA00022670"/>
    </source>
</evidence>
<organism evidence="31 32">
    <name type="scientific">Candidatus Photodesmus katoptron Akat1</name>
    <dbReference type="NCBI Taxonomy" id="1236703"/>
    <lineage>
        <taxon>Bacteria</taxon>
        <taxon>Pseudomonadati</taxon>
        <taxon>Pseudomonadota</taxon>
        <taxon>Gammaproteobacteria</taxon>
        <taxon>Vibrionales</taxon>
        <taxon>Vibrionaceae</taxon>
        <taxon>Candidatus Photodesmus</taxon>
    </lineage>
</organism>
<dbReference type="eggNOG" id="COG5009">
    <property type="taxonomic scope" value="Bacteria"/>
</dbReference>
<accession>S3DKM6</accession>
<evidence type="ECO:0000256" key="4">
    <source>
        <dbReference type="ARBA" id="ARBA00007090"/>
    </source>
</evidence>
<dbReference type="SUPFAM" id="SSF56601">
    <property type="entry name" value="beta-lactamase/transpeptidase-like"/>
    <property type="match status" value="1"/>
</dbReference>
<evidence type="ECO:0000256" key="27">
    <source>
        <dbReference type="ARBA" id="ARBA00060592"/>
    </source>
</evidence>
<evidence type="ECO:0000256" key="13">
    <source>
        <dbReference type="ARBA" id="ARBA00022679"/>
    </source>
</evidence>
<dbReference type="InterPro" id="IPR001264">
    <property type="entry name" value="Glyco_trans_51"/>
</dbReference>
<dbReference type="GO" id="GO:0006508">
    <property type="term" value="P:proteolysis"/>
    <property type="evidence" value="ECO:0007669"/>
    <property type="project" value="UniProtKB-KW"/>
</dbReference>
<evidence type="ECO:0000256" key="19">
    <source>
        <dbReference type="ARBA" id="ARBA00022989"/>
    </source>
</evidence>
<dbReference type="PANTHER" id="PTHR32282:SF27">
    <property type="entry name" value="PENICILLIN-BINDING PROTEIN 1A"/>
    <property type="match status" value="1"/>
</dbReference>
<evidence type="ECO:0000256" key="23">
    <source>
        <dbReference type="ARBA" id="ARBA00023316"/>
    </source>
</evidence>
<keyword evidence="16" id="KW-0133">Cell shape</keyword>
<evidence type="ECO:0000256" key="2">
    <source>
        <dbReference type="ARBA" id="ARBA00004249"/>
    </source>
</evidence>
<dbReference type="InterPro" id="IPR001460">
    <property type="entry name" value="PCN-bd_Tpept"/>
</dbReference>
<keyword evidence="17" id="KW-0735">Signal-anchor</keyword>
<evidence type="ECO:0000256" key="16">
    <source>
        <dbReference type="ARBA" id="ARBA00022960"/>
    </source>
</evidence>
<dbReference type="FunFam" id="1.10.3810.10:FF:000003">
    <property type="entry name" value="Penicillin-binding protein 1a"/>
    <property type="match status" value="1"/>
</dbReference>
<proteinExistence type="inferred from homology"/>
<keyword evidence="22" id="KW-0511">Multifunctional enzyme</keyword>
<sequence length="786" mass="89242">MIGFFYYFKKIELPNVAILRNVKLQTPMKIFSQDGKLIAQFGEKRRIPISYDEIPEPLINALIATEDTRFYEHFGIDPIGIIRAAIVVALSGSPKQGASTITQQLARNFFLSNEKKFSRKIKEILIALCIEQVFSKEEIIELYVNKIFLGQRTYGFAAAAQTYFGKDLQKLSLSEIATLAGIPKAPSTMNPIYSLKRAIDRRNLVLSRMLKEKYITQKEYYSASHEIIKSYYHSSSIELHAPYIAELVRSWVIKNLDEDVYTSGISIYTTIDSNLQKAANQATIDNLFSYDERHGYRGPEKIFWKENHDPLTQKEMKEKLSRIPTYGQLIPAIVTKVDFKSATVFVKCNGEQIINWNDMSWARRFLSDDVQGIEPTSARDILTKGEQVWVRKIQKNESDKNKPNTVWALSQIPNANTAFVAMNPKNGAVLSLVGGFNFLINKFNRVTQSVRQVGSSMKPFIYSAAIDHGMTLASLINDAPINQWDKTLGIAWRPKNSPASYSGPTRLRVGLAKSKNVMAVRLLRKVGLDKTRQYLTRFGFNKNALANSETIALGSSSLTPLEMVTGYSIFANGGFYIKPFFIDKVEGQYGEIKFRRRNSNDKYTFQVISEQTAFLVREMLYSNIWGGGDWLNNTGWNGTGWRAQKLQRHDIGGKTGTTNESKDAWYHGYAPGIVATAWVGFDNHNRDLGRTQLNKNLKNKNQISGSETGAKTAQTAWIDFMRVALKHEPIRKKHIPPNIVRVRIDRSSGLLTDKFDESSMFEYFIRGSEPKEYVHNSITDSIYNSF</sequence>
<evidence type="ECO:0000256" key="15">
    <source>
        <dbReference type="ARBA" id="ARBA00022801"/>
    </source>
</evidence>
<evidence type="ECO:0000256" key="6">
    <source>
        <dbReference type="ARBA" id="ARBA00012448"/>
    </source>
</evidence>
<keyword evidence="14" id="KW-0812">Transmembrane</keyword>
<dbReference type="STRING" id="28176.CF66_2291"/>
<dbReference type="Pfam" id="PF00912">
    <property type="entry name" value="Transgly"/>
    <property type="match status" value="1"/>
</dbReference>
<evidence type="ECO:0000256" key="18">
    <source>
        <dbReference type="ARBA" id="ARBA00022984"/>
    </source>
</evidence>
<comment type="similarity">
    <text evidence="4">In the C-terminal section; belongs to the transpeptidase family.</text>
</comment>
<dbReference type="GO" id="GO:0008360">
    <property type="term" value="P:regulation of cell shape"/>
    <property type="evidence" value="ECO:0007669"/>
    <property type="project" value="UniProtKB-KW"/>
</dbReference>
<keyword evidence="21" id="KW-0046">Antibiotic resistance</keyword>
<dbReference type="GO" id="GO:0009002">
    <property type="term" value="F:serine-type D-Ala-D-Ala carboxypeptidase activity"/>
    <property type="evidence" value="ECO:0007669"/>
    <property type="project" value="UniProtKB-EC"/>
</dbReference>
<comment type="catalytic activity">
    <reaction evidence="24">
        <text>Preferential cleavage: (Ac)2-L-Lys-D-Ala-|-D-Ala. Also transpeptidation of peptidyl-alanyl moieties that are N-acyl substituents of D-alanine.</text>
        <dbReference type="EC" id="3.4.16.4"/>
    </reaction>
</comment>
<dbReference type="SUPFAM" id="SSF53955">
    <property type="entry name" value="Lysozyme-like"/>
    <property type="match status" value="1"/>
</dbReference>
<evidence type="ECO:0000256" key="20">
    <source>
        <dbReference type="ARBA" id="ARBA00023136"/>
    </source>
</evidence>
<keyword evidence="19" id="KW-1133">Transmembrane helix</keyword>
<dbReference type="InterPro" id="IPR031376">
    <property type="entry name" value="PCB_OB"/>
</dbReference>
<evidence type="ECO:0000259" key="30">
    <source>
        <dbReference type="Pfam" id="PF17092"/>
    </source>
</evidence>
<dbReference type="PANTHER" id="PTHR32282">
    <property type="entry name" value="BINDING PROTEIN TRANSPEPTIDASE, PUTATIVE-RELATED"/>
    <property type="match status" value="1"/>
</dbReference>
<dbReference type="GO" id="GO:0071555">
    <property type="term" value="P:cell wall organization"/>
    <property type="evidence" value="ECO:0007669"/>
    <property type="project" value="UniProtKB-KW"/>
</dbReference>
<evidence type="ECO:0000256" key="26">
    <source>
        <dbReference type="ARBA" id="ARBA00049902"/>
    </source>
</evidence>
<feature type="domain" description="Penicillin-binding protein OB-like" evidence="30">
    <location>
        <begin position="296"/>
        <end position="414"/>
    </location>
</feature>
<dbReference type="EMBL" id="AMSD01000001">
    <property type="protein sequence ID" value="EPE37679.1"/>
    <property type="molecule type" value="Genomic_DNA"/>
</dbReference>